<protein>
    <submittedName>
        <fullName evidence="1">Uncharacterized protein</fullName>
    </submittedName>
</protein>
<proteinExistence type="predicted"/>
<evidence type="ECO:0000313" key="1">
    <source>
        <dbReference type="EMBL" id="CAN79569.1"/>
    </source>
</evidence>
<name>A5C1Q5_VITVI</name>
<gene>
    <name evidence="1" type="ORF">VITISV_018613</name>
</gene>
<organism evidence="1">
    <name type="scientific">Vitis vinifera</name>
    <name type="common">Grape</name>
    <dbReference type="NCBI Taxonomy" id="29760"/>
    <lineage>
        <taxon>Eukaryota</taxon>
        <taxon>Viridiplantae</taxon>
        <taxon>Streptophyta</taxon>
        <taxon>Embryophyta</taxon>
        <taxon>Tracheophyta</taxon>
        <taxon>Spermatophyta</taxon>
        <taxon>Magnoliopsida</taxon>
        <taxon>eudicotyledons</taxon>
        <taxon>Gunneridae</taxon>
        <taxon>Pentapetalae</taxon>
        <taxon>rosids</taxon>
        <taxon>Vitales</taxon>
        <taxon>Vitaceae</taxon>
        <taxon>Viteae</taxon>
        <taxon>Vitis</taxon>
    </lineage>
</organism>
<dbReference type="EMBL" id="AM478972">
    <property type="protein sequence ID" value="CAN79569.1"/>
    <property type="molecule type" value="Genomic_DNA"/>
</dbReference>
<sequence length="105" mass="11777">MPHGSLSLAHADGPLCDARHSSFHPGKNSVRPTSYLLHIFHIRHLTSDGREGRFNFPGQTCPDPLIALTWRTSTVDNLDSPDSLARQTLGIRQIHFRPQSKSKLR</sequence>
<reference evidence="1" key="1">
    <citation type="journal article" date="2007" name="PLoS ONE">
        <title>The first genome sequence of an elite grapevine cultivar (Pinot noir Vitis vinifera L.): coping with a highly heterozygous genome.</title>
        <authorList>
            <person name="Velasco R."/>
            <person name="Zharkikh A."/>
            <person name="Troggio M."/>
            <person name="Cartwright D.A."/>
            <person name="Cestaro A."/>
            <person name="Pruss D."/>
            <person name="Pindo M."/>
            <person name="FitzGerald L.M."/>
            <person name="Vezzulli S."/>
            <person name="Reid J."/>
            <person name="Malacarne G."/>
            <person name="Iliev D."/>
            <person name="Coppola G."/>
            <person name="Wardell B."/>
            <person name="Micheletti D."/>
            <person name="Macalma T."/>
            <person name="Facci M."/>
            <person name="Mitchell J.T."/>
            <person name="Perazzolli M."/>
            <person name="Eldredge G."/>
            <person name="Gatto P."/>
            <person name="Oyzerski R."/>
            <person name="Moretto M."/>
            <person name="Gutin N."/>
            <person name="Stefanini M."/>
            <person name="Chen Y."/>
            <person name="Segala C."/>
            <person name="Davenport C."/>
            <person name="Dematte L."/>
            <person name="Mraz A."/>
            <person name="Battilana J."/>
            <person name="Stormo K."/>
            <person name="Costa F."/>
            <person name="Tao Q."/>
            <person name="Si-Ammour A."/>
            <person name="Harkins T."/>
            <person name="Lackey A."/>
            <person name="Perbost C."/>
            <person name="Taillon B."/>
            <person name="Stella A."/>
            <person name="Solovyev V."/>
            <person name="Fawcett J.A."/>
            <person name="Sterck L."/>
            <person name="Vandepoele K."/>
            <person name="Grando S.M."/>
            <person name="Toppo S."/>
            <person name="Moser C."/>
            <person name="Lanchbury J."/>
            <person name="Bogden R."/>
            <person name="Skolnick M."/>
            <person name="Sgaramella V."/>
            <person name="Bhatnagar S.K."/>
            <person name="Fontana P."/>
            <person name="Gutin A."/>
            <person name="Van de Peer Y."/>
            <person name="Salamini F."/>
            <person name="Viola R."/>
        </authorList>
    </citation>
    <scope>NUCLEOTIDE SEQUENCE</scope>
</reference>
<dbReference type="AlphaFoldDB" id="A5C1Q5"/>
<accession>A5C1Q5</accession>